<dbReference type="InterPro" id="IPR011200">
    <property type="entry name" value="UCP012608"/>
</dbReference>
<dbReference type="RefSeq" id="WP_127727597.1">
    <property type="nucleotide sequence ID" value="NZ_SACP01000003.1"/>
</dbReference>
<proteinExistence type="predicted"/>
<sequence length="360" mass="37874">MAARNEDTVRRAFAVQAGHCERMGSPFTATLCRLLGERLDEGTAIGRRVLGWAGAPEPDALALRLVGGLHALVRRGRLPALAAFYPPGAFDPESLWAAVSDALATAADLDPWLDGPPQTNEVARSGVLMPGLMTVASLTGGRPIVLWELGASGGLNLRLDRYAYDLGGLTAGEAGSPVRLAPAWTGSPPPDAPVRLAARRGVDLNPLDAAAPADRERLAAYVWPDQRERLARVEAALALAAADPPPLDRAAAGDWLAARLAGPPTPGTVRVVQHSIALQYFPRPEQDRIAALLTDAGAAATPDTPLARLAYEVDPAQPGPPVLDLTLWPGGETRRIATADAHGRSVSWRGWSADDRPAPP</sequence>
<name>A0A3S2VDX8_9HYPH</name>
<dbReference type="PIRSF" id="PIRSF012608">
    <property type="entry name" value="UCP012608"/>
    <property type="match status" value="1"/>
</dbReference>
<dbReference type="OrthoDB" id="7666987at2"/>
<dbReference type="AlphaFoldDB" id="A0A3S2VDX8"/>
<reference evidence="1 2" key="1">
    <citation type="submission" date="2019-01" db="EMBL/GenBank/DDBJ databases">
        <authorList>
            <person name="Chen W.-M."/>
        </authorList>
    </citation>
    <scope>NUCLEOTIDE SEQUENCE [LARGE SCALE GENOMIC DNA]</scope>
    <source>
        <strain evidence="1 2">TER-1</strain>
    </source>
</reference>
<dbReference type="EMBL" id="SACP01000003">
    <property type="protein sequence ID" value="RVU20622.1"/>
    <property type="molecule type" value="Genomic_DNA"/>
</dbReference>
<dbReference type="Proteomes" id="UP000286997">
    <property type="component" value="Unassembled WGS sequence"/>
</dbReference>
<accession>A0A3S2VDX8</accession>
<evidence type="ECO:0000313" key="2">
    <source>
        <dbReference type="Proteomes" id="UP000286997"/>
    </source>
</evidence>
<keyword evidence="2" id="KW-1185">Reference proteome</keyword>
<comment type="caution">
    <text evidence="1">The sequence shown here is derived from an EMBL/GenBank/DDBJ whole genome shotgun (WGS) entry which is preliminary data.</text>
</comment>
<protein>
    <submittedName>
        <fullName evidence="1">DUF2332 family protein</fullName>
    </submittedName>
</protein>
<dbReference type="Pfam" id="PF10094">
    <property type="entry name" value="DUF2332"/>
    <property type="match status" value="1"/>
</dbReference>
<evidence type="ECO:0000313" key="1">
    <source>
        <dbReference type="EMBL" id="RVU20622.1"/>
    </source>
</evidence>
<gene>
    <name evidence="1" type="ORF">EOE48_04535</name>
</gene>
<organism evidence="1 2">
    <name type="scientific">Methylobacterium oryzihabitans</name>
    <dbReference type="NCBI Taxonomy" id="2499852"/>
    <lineage>
        <taxon>Bacteria</taxon>
        <taxon>Pseudomonadati</taxon>
        <taxon>Pseudomonadota</taxon>
        <taxon>Alphaproteobacteria</taxon>
        <taxon>Hyphomicrobiales</taxon>
        <taxon>Methylobacteriaceae</taxon>
        <taxon>Methylobacterium</taxon>
    </lineage>
</organism>